<dbReference type="PROSITE" id="PS00237">
    <property type="entry name" value="G_PROTEIN_RECEP_F1_1"/>
    <property type="match status" value="1"/>
</dbReference>
<evidence type="ECO:0000256" key="4">
    <source>
        <dbReference type="ARBA" id="ARBA00022989"/>
    </source>
</evidence>
<dbReference type="CDD" id="cd00637">
    <property type="entry name" value="7tm_classA_rhodopsin-like"/>
    <property type="match status" value="1"/>
</dbReference>
<keyword evidence="13" id="KW-1185">Reference proteome</keyword>
<dbReference type="InterPro" id="IPR017452">
    <property type="entry name" value="GPCR_Rhodpsn_7TM"/>
</dbReference>
<keyword evidence="2" id="KW-1003">Cell membrane</keyword>
<evidence type="ECO:0000256" key="7">
    <source>
        <dbReference type="ARBA" id="ARBA00023170"/>
    </source>
</evidence>
<keyword evidence="4 10" id="KW-1133">Transmembrane helix</keyword>
<evidence type="ECO:0000256" key="10">
    <source>
        <dbReference type="SAM" id="Phobius"/>
    </source>
</evidence>
<dbReference type="AlphaFoldDB" id="A0A813Z2T2"/>
<keyword evidence="7 9" id="KW-0675">Receptor</keyword>
<dbReference type="PANTHER" id="PTHR24229:SF40">
    <property type="entry name" value="ALLATOSTATIN C RECEPTOR 1-RELATED"/>
    <property type="match status" value="1"/>
</dbReference>
<keyword evidence="6 10" id="KW-0472">Membrane</keyword>
<evidence type="ECO:0000256" key="9">
    <source>
        <dbReference type="RuleBase" id="RU000688"/>
    </source>
</evidence>
<dbReference type="EMBL" id="CAJNOC010001810">
    <property type="protein sequence ID" value="CAF0892913.1"/>
    <property type="molecule type" value="Genomic_DNA"/>
</dbReference>
<keyword evidence="3 9" id="KW-0812">Transmembrane</keyword>
<feature type="transmembrane region" description="Helical" evidence="10">
    <location>
        <begin position="32"/>
        <end position="56"/>
    </location>
</feature>
<dbReference type="Pfam" id="PF00001">
    <property type="entry name" value="7tm_1"/>
    <property type="match status" value="1"/>
</dbReference>
<accession>A0A813Z2T2</accession>
<proteinExistence type="inferred from homology"/>
<evidence type="ECO:0000313" key="12">
    <source>
        <dbReference type="EMBL" id="CAF0892913.1"/>
    </source>
</evidence>
<keyword evidence="5 9" id="KW-0297">G-protein coupled receptor</keyword>
<evidence type="ECO:0000256" key="1">
    <source>
        <dbReference type="ARBA" id="ARBA00004651"/>
    </source>
</evidence>
<dbReference type="GO" id="GO:0042923">
    <property type="term" value="F:neuropeptide binding"/>
    <property type="evidence" value="ECO:0007669"/>
    <property type="project" value="TreeGrafter"/>
</dbReference>
<dbReference type="PANTHER" id="PTHR24229">
    <property type="entry name" value="NEUROPEPTIDES RECEPTOR"/>
    <property type="match status" value="1"/>
</dbReference>
<feature type="transmembrane region" description="Helical" evidence="10">
    <location>
        <begin position="324"/>
        <end position="348"/>
    </location>
</feature>
<evidence type="ECO:0000256" key="8">
    <source>
        <dbReference type="ARBA" id="ARBA00023224"/>
    </source>
</evidence>
<comment type="similarity">
    <text evidence="9">Belongs to the G-protein coupled receptor 1 family.</text>
</comment>
<protein>
    <recommendedName>
        <fullName evidence="11">G-protein coupled receptors family 1 profile domain-containing protein</fullName>
    </recommendedName>
</protein>
<evidence type="ECO:0000256" key="6">
    <source>
        <dbReference type="ARBA" id="ARBA00023136"/>
    </source>
</evidence>
<feature type="transmembrane region" description="Helical" evidence="10">
    <location>
        <begin position="147"/>
        <end position="170"/>
    </location>
</feature>
<reference evidence="12" key="1">
    <citation type="submission" date="2021-02" db="EMBL/GenBank/DDBJ databases">
        <authorList>
            <person name="Nowell W R."/>
        </authorList>
    </citation>
    <scope>NUCLEOTIDE SEQUENCE</scope>
    <source>
        <strain evidence="12">Ploen Becks lab</strain>
    </source>
</reference>
<evidence type="ECO:0000313" key="13">
    <source>
        <dbReference type="Proteomes" id="UP000663879"/>
    </source>
</evidence>
<feature type="transmembrane region" description="Helical" evidence="10">
    <location>
        <begin position="368"/>
        <end position="387"/>
    </location>
</feature>
<name>A0A813Z2T2_9BILA</name>
<comment type="subcellular location">
    <subcellularLocation>
        <location evidence="1">Cell membrane</location>
        <topology evidence="1">Multi-pass membrane protein</topology>
    </subcellularLocation>
</comment>
<dbReference type="GO" id="GO:0004930">
    <property type="term" value="F:G protein-coupled receptor activity"/>
    <property type="evidence" value="ECO:0007669"/>
    <property type="project" value="UniProtKB-KW"/>
</dbReference>
<feature type="transmembrane region" description="Helical" evidence="10">
    <location>
        <begin position="63"/>
        <end position="88"/>
    </location>
</feature>
<dbReference type="Gene3D" id="1.20.1070.10">
    <property type="entry name" value="Rhodopsin 7-helix transmembrane proteins"/>
    <property type="match status" value="1"/>
</dbReference>
<keyword evidence="8 9" id="KW-0807">Transducer</keyword>
<dbReference type="OrthoDB" id="6076970at2759"/>
<evidence type="ECO:0000256" key="2">
    <source>
        <dbReference type="ARBA" id="ARBA00022475"/>
    </source>
</evidence>
<comment type="caution">
    <text evidence="12">The sequence shown here is derived from an EMBL/GenBank/DDBJ whole genome shotgun (WGS) entry which is preliminary data.</text>
</comment>
<sequence>MFMLNNDSVFNSTIFNLSVIYESSYEPSVLPFFILLILVFIFSLIFNLISITSIFASKQYTPINILITNLGFADITYTFGIPFFLFQLFQYKIPFGSFGCKLFIFTEFSGIIVGILTVAALSVERFIDVAESKNKSKFITYLSSHKLEFSICYSIIVWFISLCFSIPIILSINSECQSKWQDSTLTMFFMLKFLIIFICPYLIIIVSSVKLLSFLNKWKKKLSKRTKIDRPMINVAKNLKESKNNCLLSVEDKKVKTLLCPTGSYSSILETSNMSVSHARLNNQENDHHSHFNDLVQKNFYKKQHRIKGKSDYIGNVRRKATRLVLIILLLFIAQWSPFWIFQIFMLLSSQTTRIENIQFINVAVSSLSYSNTVANPALYMLLTYNFKKNSKKMFKRLFK</sequence>
<dbReference type="Proteomes" id="UP000663879">
    <property type="component" value="Unassembled WGS sequence"/>
</dbReference>
<feature type="transmembrane region" description="Helical" evidence="10">
    <location>
        <begin position="108"/>
        <end position="127"/>
    </location>
</feature>
<organism evidence="12 13">
    <name type="scientific">Brachionus calyciflorus</name>
    <dbReference type="NCBI Taxonomy" id="104777"/>
    <lineage>
        <taxon>Eukaryota</taxon>
        <taxon>Metazoa</taxon>
        <taxon>Spiralia</taxon>
        <taxon>Gnathifera</taxon>
        <taxon>Rotifera</taxon>
        <taxon>Eurotatoria</taxon>
        <taxon>Monogononta</taxon>
        <taxon>Pseudotrocha</taxon>
        <taxon>Ploima</taxon>
        <taxon>Brachionidae</taxon>
        <taxon>Brachionus</taxon>
    </lineage>
</organism>
<gene>
    <name evidence="12" type="ORF">OXX778_LOCUS11003</name>
</gene>
<dbReference type="GO" id="GO:0007218">
    <property type="term" value="P:neuropeptide signaling pathway"/>
    <property type="evidence" value="ECO:0007669"/>
    <property type="project" value="TreeGrafter"/>
</dbReference>
<dbReference type="PRINTS" id="PR00237">
    <property type="entry name" value="GPCRRHODOPSN"/>
</dbReference>
<evidence type="ECO:0000256" key="5">
    <source>
        <dbReference type="ARBA" id="ARBA00023040"/>
    </source>
</evidence>
<dbReference type="PROSITE" id="PS50262">
    <property type="entry name" value="G_PROTEIN_RECEP_F1_2"/>
    <property type="match status" value="1"/>
</dbReference>
<dbReference type="GO" id="GO:0043005">
    <property type="term" value="C:neuron projection"/>
    <property type="evidence" value="ECO:0007669"/>
    <property type="project" value="TreeGrafter"/>
</dbReference>
<feature type="domain" description="G-protein coupled receptors family 1 profile" evidence="11">
    <location>
        <begin position="46"/>
        <end position="380"/>
    </location>
</feature>
<dbReference type="InterPro" id="IPR000276">
    <property type="entry name" value="GPCR_Rhodpsn"/>
</dbReference>
<feature type="transmembrane region" description="Helical" evidence="10">
    <location>
        <begin position="190"/>
        <end position="215"/>
    </location>
</feature>
<evidence type="ECO:0000259" key="11">
    <source>
        <dbReference type="PROSITE" id="PS50262"/>
    </source>
</evidence>
<dbReference type="SUPFAM" id="SSF81321">
    <property type="entry name" value="Family A G protein-coupled receptor-like"/>
    <property type="match status" value="1"/>
</dbReference>
<dbReference type="GO" id="GO:0005886">
    <property type="term" value="C:plasma membrane"/>
    <property type="evidence" value="ECO:0007669"/>
    <property type="project" value="UniProtKB-SubCell"/>
</dbReference>
<evidence type="ECO:0000256" key="3">
    <source>
        <dbReference type="ARBA" id="ARBA00022692"/>
    </source>
</evidence>